<feature type="region of interest" description="Disordered" evidence="5">
    <location>
        <begin position="1801"/>
        <end position="1828"/>
    </location>
</feature>
<evidence type="ECO:0000256" key="1">
    <source>
        <dbReference type="ARBA" id="ARBA00004229"/>
    </source>
</evidence>
<gene>
    <name evidence="8" type="primary">FCPF</name>
    <name evidence="8" type="ORF">AK812_SmicGene36236</name>
</gene>
<dbReference type="PANTHER" id="PTHR37984">
    <property type="entry name" value="PROTEIN CBG26694"/>
    <property type="match status" value="1"/>
</dbReference>
<dbReference type="InterPro" id="IPR001584">
    <property type="entry name" value="Integrase_cat-core"/>
</dbReference>
<evidence type="ECO:0000256" key="2">
    <source>
        <dbReference type="ARBA" id="ARBA00022528"/>
    </source>
</evidence>
<evidence type="ECO:0000256" key="4">
    <source>
        <dbReference type="SAM" id="Coils"/>
    </source>
</evidence>
<feature type="compositionally biased region" description="Low complexity" evidence="5">
    <location>
        <begin position="1002"/>
        <end position="1013"/>
    </location>
</feature>
<feature type="compositionally biased region" description="Acidic residues" evidence="5">
    <location>
        <begin position="1758"/>
        <end position="1767"/>
    </location>
</feature>
<keyword evidence="6" id="KW-0812">Transmembrane</keyword>
<keyword evidence="9" id="KW-1185">Reference proteome</keyword>
<feature type="region of interest" description="Disordered" evidence="5">
    <location>
        <begin position="1866"/>
        <end position="1924"/>
    </location>
</feature>
<keyword evidence="3" id="KW-0934">Plastid</keyword>
<dbReference type="Gene3D" id="1.10.3460.10">
    <property type="entry name" value="Chlorophyll a/b binding protein domain"/>
    <property type="match status" value="1"/>
</dbReference>
<feature type="compositionally biased region" description="Low complexity" evidence="5">
    <location>
        <begin position="564"/>
        <end position="574"/>
    </location>
</feature>
<dbReference type="InterPro" id="IPR050951">
    <property type="entry name" value="Retrovirus_Pol_polyprotein"/>
</dbReference>
<dbReference type="SUPFAM" id="SSF103511">
    <property type="entry name" value="Chlorophyll a-b binding protein"/>
    <property type="match status" value="1"/>
</dbReference>
<dbReference type="InterPro" id="IPR036397">
    <property type="entry name" value="RNaseH_sf"/>
</dbReference>
<dbReference type="Gene3D" id="3.30.420.10">
    <property type="entry name" value="Ribonuclease H-like superfamily/Ribonuclease H"/>
    <property type="match status" value="1"/>
</dbReference>
<evidence type="ECO:0000256" key="3">
    <source>
        <dbReference type="ARBA" id="ARBA00022640"/>
    </source>
</evidence>
<dbReference type="EMBL" id="LSRX01001146">
    <property type="protein sequence ID" value="OLP83052.1"/>
    <property type="molecule type" value="Genomic_DNA"/>
</dbReference>
<comment type="subcellular location">
    <subcellularLocation>
        <location evidence="1">Plastid</location>
        <location evidence="1">Chloroplast</location>
    </subcellularLocation>
</comment>
<evidence type="ECO:0000313" key="8">
    <source>
        <dbReference type="EMBL" id="OLP83052.1"/>
    </source>
</evidence>
<feature type="coiled-coil region" evidence="4">
    <location>
        <begin position="920"/>
        <end position="947"/>
    </location>
</feature>
<feature type="transmembrane region" description="Helical" evidence="6">
    <location>
        <begin position="2548"/>
        <end position="2580"/>
    </location>
</feature>
<feature type="transmembrane region" description="Helical" evidence="6">
    <location>
        <begin position="2587"/>
        <end position="2620"/>
    </location>
</feature>
<feature type="region of interest" description="Disordered" evidence="5">
    <location>
        <begin position="1002"/>
        <end position="1053"/>
    </location>
</feature>
<feature type="compositionally biased region" description="Basic and acidic residues" evidence="5">
    <location>
        <begin position="1031"/>
        <end position="1041"/>
    </location>
</feature>
<dbReference type="PROSITE" id="PS50994">
    <property type="entry name" value="INTEGRASE"/>
    <property type="match status" value="1"/>
</dbReference>
<dbReference type="PANTHER" id="PTHR37984:SF5">
    <property type="entry name" value="PROTEIN NYNRIN-LIKE"/>
    <property type="match status" value="1"/>
</dbReference>
<proteinExistence type="predicted"/>
<dbReference type="Pfam" id="PF00665">
    <property type="entry name" value="rve"/>
    <property type="match status" value="1"/>
</dbReference>
<evidence type="ECO:0000256" key="5">
    <source>
        <dbReference type="SAM" id="MobiDB-lite"/>
    </source>
</evidence>
<evidence type="ECO:0000259" key="7">
    <source>
        <dbReference type="PROSITE" id="PS50994"/>
    </source>
</evidence>
<feature type="region of interest" description="Disordered" evidence="5">
    <location>
        <begin position="1748"/>
        <end position="1788"/>
    </location>
</feature>
<dbReference type="GO" id="GO:0009507">
    <property type="term" value="C:chloroplast"/>
    <property type="evidence" value="ECO:0007669"/>
    <property type="project" value="UniProtKB-SubCell"/>
</dbReference>
<feature type="domain" description="Integrase catalytic" evidence="7">
    <location>
        <begin position="1427"/>
        <end position="1591"/>
    </location>
</feature>
<dbReference type="GO" id="GO:0003676">
    <property type="term" value="F:nucleic acid binding"/>
    <property type="evidence" value="ECO:0007669"/>
    <property type="project" value="InterPro"/>
</dbReference>
<name>A0A1Q9CJF1_SYMMI</name>
<reference evidence="8 9" key="1">
    <citation type="submission" date="2016-02" db="EMBL/GenBank/DDBJ databases">
        <title>Genome analysis of coral dinoflagellate symbionts highlights evolutionary adaptations to a symbiotic lifestyle.</title>
        <authorList>
            <person name="Aranda M."/>
            <person name="Li Y."/>
            <person name="Liew Y.J."/>
            <person name="Baumgarten S."/>
            <person name="Simakov O."/>
            <person name="Wilson M."/>
            <person name="Piel J."/>
            <person name="Ashoor H."/>
            <person name="Bougouffa S."/>
            <person name="Bajic V.B."/>
            <person name="Ryu T."/>
            <person name="Ravasi T."/>
            <person name="Bayer T."/>
            <person name="Micklem G."/>
            <person name="Kim H."/>
            <person name="Bhak J."/>
            <person name="Lajeunesse T.C."/>
            <person name="Voolstra C.R."/>
        </authorList>
    </citation>
    <scope>NUCLEOTIDE SEQUENCE [LARGE SCALE GENOMIC DNA]</scope>
    <source>
        <strain evidence="8 9">CCMP2467</strain>
    </source>
</reference>
<evidence type="ECO:0000256" key="6">
    <source>
        <dbReference type="SAM" id="Phobius"/>
    </source>
</evidence>
<evidence type="ECO:0000313" key="9">
    <source>
        <dbReference type="Proteomes" id="UP000186817"/>
    </source>
</evidence>
<dbReference type="InterPro" id="IPR012337">
    <property type="entry name" value="RNaseH-like_sf"/>
</dbReference>
<keyword evidence="6" id="KW-0472">Membrane</keyword>
<keyword evidence="2" id="KW-0150">Chloroplast</keyword>
<dbReference type="GO" id="GO:0015074">
    <property type="term" value="P:DNA integration"/>
    <property type="evidence" value="ECO:0007669"/>
    <property type="project" value="InterPro"/>
</dbReference>
<feature type="region of interest" description="Disordered" evidence="5">
    <location>
        <begin position="542"/>
        <end position="576"/>
    </location>
</feature>
<keyword evidence="6" id="KW-1133">Transmembrane helix</keyword>
<dbReference type="Pfam" id="PF00504">
    <property type="entry name" value="Chloroa_b-bind"/>
    <property type="match status" value="1"/>
</dbReference>
<sequence length="2630" mass="290611">MAQSRKCAALAAGSAAVVLLGVARAAVLTKDDQGRFRFEAPEVPLVPQEQPGAVAPLGFFDPLGFSKSGLMTFPGDSTGFKHLRAAEIKFEAEHGRFAMMAATGSLFATFVKFPGFEDVPSGLAALSNPKGLEGFSLLFFLIAGHEAVTWKPVKEPGSFGDPFKWNQFTSEMRTKELNNGRMAMFAIIGQIAAELQSLRNANSGQKLLFRSFDRCTVIGMATLGLDLTESPGRSLKRMPAVSMMTTSPAFSIRALKLKYLEFMEYKKTSKEQTPDEAQGYQDFSKYLTGHGGGPVDFQEYMDYDKYMAKHEQYEDYETDFSKYMTMQAQGRKEVSLTFALASAFIVAPEPELRSSLPLRLRFDSALGSLTASAVQTALASWAFGFYRFVFEFFKGTAEDKSTLGWYKVPTWDGSPATWRSFQREMQWWLCSLDVESTKKFNLAARWLLRQSGVVRQRGEEFSPKELEYTREVRAKDPDGVEIVVTPEDPFSGINKLLAALEEINGKTALDKKGELRKFAETEVSARLGRDLQPELGERHWAGDAACNRPGAGLAKPKGGGRGGASPVSSAPSGSPHRRVQLVETFAAEAGGEEEEHMSHEVSVVSTLEQALEATCPREVCATAMAPDKKNVGALDSACNRTVCGRAWLESYLAALRETSCWEALRPLLATESEKETFKFGNDGTKASLERHRLPVTVGDTVVCVWASVVEVPSLGLLLGRDFLEAIGGVISFTRRALRADHLDCRRIPLQQLSAGHFYLELLPKTFFEDVGRRWTRQGADAVLEVQEALCPMLQGPSRKEERVCHRLRRMCLRLLERNVWHFVGVLLWLLQRPSLRYVPLPYSNTRSVEEWKEQAETMVRGGALPRRHFRLAVMGRKFEDVGLLKDAGYLRDRLGIKLAFMEDPMLPGMLAARYTKGVKAAIQNQLVDRLRREAEEQRAKGKELESARSLLGPKGGLPTLKADLLRLAVLLHVEVQTGDTVDKLKAKLRPTVEALKVLPQPATRGTAAASSSAAPPPIPTARAELPGGAGEVREDSPERPAPRALPDVRTAGPMAMDPQREEALLQQMQTMIEARDQRMEGMLAQAMQHMMTMQQQLLLQQEQAGDGYAVKLPPLRQQLKSGQRLQAWRKGKRDRDLVKVGAKELRDALEVTWAEDWDRALSAPFVAWASDRPMPQRSGFGDLLLTAAATKGHAVTGSSQLPAPCFLLLRAVGRSPLLNLRPSSRPAAEKKSLEAEAAVMAEALAHRRSGRHFFLELLRGADPYGTPEGRELMDEPSLFDFSVNGVRYVTSSPAVAKVFCDKGEAVDATAVLRAIEEQFGVDHQTGNVTETLAAETDLESDLAVGQDGSDTEDEATNQEPDKEVPVSAAVRQAVRRLHENTGHRSPKRLARALVIAGAPMEAVIAAKQLRCSVCEEKRPPKAQRPASLPAPREAGDQIALDIFDAFDAVGTRFSILHAVDAVTRFQMAEVVDKKSSQEVVRFLKERWCPVFGTPRTIVMDQGREFISHEVERYAIESNVYLFFISVQAPWQNGLCERVGGMLKTVLAAATASQSLMGLEEMKTGLGEALLAYNMDVGDSGFSPMQAAVGRQPLPPENALGNNRLGEIDSMDQPGFSRLVAVREAARMAMLRLHFSSSLRRAEKARSRNPTVAEAPAVGDLVYYWREQKYNRRGGVNKRRLLLRKWHGPGLLVAFEGNNCYVTARGTLTKVALEHVRRASPMEQIASGEWDAVLQEVVAAAERDQEWEMIGPAARQDDDGTEHDDLPEEGAPVSPELPRQSPVPGLRPGTEEIVSEALPEALPQQGGDVPSVSAELPRQSPVPGPGGPFLEAGAESFRGRLREAMMRSRAERGRDLPPVSAEEFVRASASESSAPVSRRPSTLVGPLASRAASQEPTTPRRGSLQEPVPAGAATGSLEGDLEFGGTKRPAEVDAEALREQARGPGVPFDALVLEKEAVLSAARAGEGEVHPLVRLQAQAALDRAEGRDTEAPDHGTWDGRWPLPRRTEFEAMTRCGLKWPTGREAFAVQAARKEYHWRTMTPEQRQAFKEAAAEAWNVWIKNDAVEVLSEQETEKTLATLRQRGELHKVLTPRYVFTDKHDGVRTETNKLPLKASARLVVPGYKDVTAFDLRKDAPTASRTSQHLLFSVGASKFKAGWRTGFADVKSAFLNTLLDYRSHRLQRVCRSTFAAELLGVEEGFDVGQYCRGHWAEALGYNLAFKNADRILDLIGLIVVTDAKDTYDKGNSDTPSYGSQKSLAFTVAWLRGMIAKPNVALRWTATSNMFVDAGTKDMPQDHMRQTLDSGEWSFRYDEKYVKQAIKPKKPSAEGPAVLTGTEVAPHDPMIGFLQGLCNQPGWHKRNDMAIQVAFRAKSFRRPEPRFEPQKYPLRSTFALYHDQSGRGAWRLLEKDCRYGWQLKPLDREAPVLITLFRTHKEKETNVEAETCSSGPEQCVKGGSTPSFDEYLNFQQYTAGQQAPAAPDYQHYLNVPKFTSGGKDVPQDFQHMAEPDLATAGQTPVSFAADEAAEDTLSGKTWSALEAIITTTTSFFFFLFVFFITAMIIIIIIIIIILILILILILLIIIIIIIILIILLIMVILILIIIIIIVITVITITIIVMIITRMINIDNPF</sequence>
<dbReference type="Proteomes" id="UP000186817">
    <property type="component" value="Unassembled WGS sequence"/>
</dbReference>
<keyword evidence="4" id="KW-0175">Coiled coil</keyword>
<protein>
    <submittedName>
        <fullName evidence="8">Fucoxanthin-chlorophyll a-c binding protein F, chloroplastic</fullName>
    </submittedName>
</protein>
<accession>A0A1Q9CJF1</accession>
<dbReference type="InterPro" id="IPR022796">
    <property type="entry name" value="Chloroa_b-bind"/>
</dbReference>
<comment type="caution">
    <text evidence="8">The sequence shown here is derived from an EMBL/GenBank/DDBJ whole genome shotgun (WGS) entry which is preliminary data.</text>
</comment>
<feature type="region of interest" description="Disordered" evidence="5">
    <location>
        <begin position="1338"/>
        <end position="1365"/>
    </location>
</feature>
<dbReference type="SUPFAM" id="SSF53098">
    <property type="entry name" value="Ribonuclease H-like"/>
    <property type="match status" value="1"/>
</dbReference>
<dbReference type="OrthoDB" id="116216at2759"/>
<organism evidence="8 9">
    <name type="scientific">Symbiodinium microadriaticum</name>
    <name type="common">Dinoflagellate</name>
    <name type="synonym">Zooxanthella microadriatica</name>
    <dbReference type="NCBI Taxonomy" id="2951"/>
    <lineage>
        <taxon>Eukaryota</taxon>
        <taxon>Sar</taxon>
        <taxon>Alveolata</taxon>
        <taxon>Dinophyceae</taxon>
        <taxon>Suessiales</taxon>
        <taxon>Symbiodiniaceae</taxon>
        <taxon>Symbiodinium</taxon>
    </lineage>
</organism>